<gene>
    <name evidence="2" type="ORF">CALCODRAFT_410147</name>
</gene>
<sequence>ELIQALATPPANPPTPIPKKIWQTHRSEESSPLDTTRTWWETNRDVDGWNRTFLSDEGADQWVREWLGAPQESEIAWVWNTLPRGVLRSDMLRYLVLLLEGGVYSDTDTVCLKPISRWGRFAEVGVIIGVEADVGTRPDWHQWWPRPLQIVQWTLAAPPHHPMMLDALRRVHAATAFAASWLELGGPMSVMEWTGPGVFTDAALTYLTSATAPRDFSWPLLRGLDKPIRVADVTVLPVTGFSPNTGMFGAGSSASEQAMVEHKFAGSWK</sequence>
<dbReference type="GO" id="GO:0006487">
    <property type="term" value="P:protein N-linked glycosylation"/>
    <property type="evidence" value="ECO:0007669"/>
    <property type="project" value="TreeGrafter"/>
</dbReference>
<reference evidence="2 3" key="1">
    <citation type="journal article" date="2016" name="Mol. Biol. Evol.">
        <title>Comparative Genomics of Early-Diverging Mushroom-Forming Fungi Provides Insights into the Origins of Lignocellulose Decay Capabilities.</title>
        <authorList>
            <person name="Nagy L.G."/>
            <person name="Riley R."/>
            <person name="Tritt A."/>
            <person name="Adam C."/>
            <person name="Daum C."/>
            <person name="Floudas D."/>
            <person name="Sun H."/>
            <person name="Yadav J.S."/>
            <person name="Pangilinan J."/>
            <person name="Larsson K.H."/>
            <person name="Matsuura K."/>
            <person name="Barry K."/>
            <person name="Labutti K."/>
            <person name="Kuo R."/>
            <person name="Ohm R.A."/>
            <person name="Bhattacharya S.S."/>
            <person name="Shirouzu T."/>
            <person name="Yoshinaga Y."/>
            <person name="Martin F.M."/>
            <person name="Grigoriev I.V."/>
            <person name="Hibbett D.S."/>
        </authorList>
    </citation>
    <scope>NUCLEOTIDE SEQUENCE [LARGE SCALE GENOMIC DNA]</scope>
    <source>
        <strain evidence="2 3">HHB12733</strain>
    </source>
</reference>
<dbReference type="InterPro" id="IPR029044">
    <property type="entry name" value="Nucleotide-diphossugar_trans"/>
</dbReference>
<evidence type="ECO:0000256" key="1">
    <source>
        <dbReference type="ARBA" id="ARBA00009003"/>
    </source>
</evidence>
<dbReference type="InterPro" id="IPR039367">
    <property type="entry name" value="Och1-like"/>
</dbReference>
<keyword evidence="2" id="KW-0808">Transferase</keyword>
<feature type="non-terminal residue" evidence="2">
    <location>
        <position position="269"/>
    </location>
</feature>
<dbReference type="EMBL" id="KV424107">
    <property type="protein sequence ID" value="KZT51458.1"/>
    <property type="molecule type" value="Genomic_DNA"/>
</dbReference>
<proteinExistence type="inferred from homology"/>
<comment type="similarity">
    <text evidence="1">Belongs to the glycosyltransferase 32 family.</text>
</comment>
<evidence type="ECO:0000313" key="3">
    <source>
        <dbReference type="Proteomes" id="UP000076842"/>
    </source>
</evidence>
<dbReference type="FunCoup" id="A0A165CVA5">
    <property type="interactions" value="22"/>
</dbReference>
<dbReference type="OrthoDB" id="409543at2759"/>
<dbReference type="Proteomes" id="UP000076842">
    <property type="component" value="Unassembled WGS sequence"/>
</dbReference>
<dbReference type="PANTHER" id="PTHR31834">
    <property type="entry name" value="INITIATION-SPECIFIC ALPHA-1,6-MANNOSYLTRANSFERASE"/>
    <property type="match status" value="1"/>
</dbReference>
<evidence type="ECO:0000313" key="2">
    <source>
        <dbReference type="EMBL" id="KZT51458.1"/>
    </source>
</evidence>
<dbReference type="InterPro" id="IPR007577">
    <property type="entry name" value="GlycoTrfase_DXD_sugar-bd_CS"/>
</dbReference>
<dbReference type="Pfam" id="PF04488">
    <property type="entry name" value="Gly_transf_sug"/>
    <property type="match status" value="1"/>
</dbReference>
<name>A0A165CVA5_9BASI</name>
<organism evidence="2 3">
    <name type="scientific">Calocera cornea HHB12733</name>
    <dbReference type="NCBI Taxonomy" id="1353952"/>
    <lineage>
        <taxon>Eukaryota</taxon>
        <taxon>Fungi</taxon>
        <taxon>Dikarya</taxon>
        <taxon>Basidiomycota</taxon>
        <taxon>Agaricomycotina</taxon>
        <taxon>Dacrymycetes</taxon>
        <taxon>Dacrymycetales</taxon>
        <taxon>Dacrymycetaceae</taxon>
        <taxon>Calocera</taxon>
    </lineage>
</organism>
<dbReference type="GO" id="GO:0000009">
    <property type="term" value="F:alpha-1,6-mannosyltransferase activity"/>
    <property type="evidence" value="ECO:0007669"/>
    <property type="project" value="InterPro"/>
</dbReference>
<protein>
    <submittedName>
        <fullName evidence="2">Glycosyltransferase family 32 protein</fullName>
    </submittedName>
</protein>
<accession>A0A165CVA5</accession>
<dbReference type="GO" id="GO:0000136">
    <property type="term" value="C:mannan polymerase complex"/>
    <property type="evidence" value="ECO:0007669"/>
    <property type="project" value="TreeGrafter"/>
</dbReference>
<dbReference type="PANTHER" id="PTHR31834:SF1">
    <property type="entry name" value="INITIATION-SPECIFIC ALPHA-1,6-MANNOSYLTRANSFERASE"/>
    <property type="match status" value="1"/>
</dbReference>
<dbReference type="InParanoid" id="A0A165CVA5"/>
<dbReference type="AlphaFoldDB" id="A0A165CVA5"/>
<feature type="non-terminal residue" evidence="2">
    <location>
        <position position="1"/>
    </location>
</feature>
<dbReference type="Gene3D" id="3.90.550.20">
    <property type="match status" value="1"/>
</dbReference>
<keyword evidence="3" id="KW-1185">Reference proteome</keyword>
<dbReference type="STRING" id="1353952.A0A165CVA5"/>
<dbReference type="SUPFAM" id="SSF53448">
    <property type="entry name" value="Nucleotide-diphospho-sugar transferases"/>
    <property type="match status" value="1"/>
</dbReference>